<dbReference type="PIRSF" id="PIRSF006533">
    <property type="entry name" value="UCP006533"/>
    <property type="match status" value="1"/>
</dbReference>
<dbReference type="GO" id="GO:0005525">
    <property type="term" value="F:GTP binding"/>
    <property type="evidence" value="ECO:0007669"/>
    <property type="project" value="UniProtKB-UniRule"/>
</dbReference>
<feature type="binding site" evidence="6">
    <location>
        <position position="63"/>
    </location>
    <ligand>
        <name>GTP</name>
        <dbReference type="ChEBI" id="CHEBI:37565"/>
    </ligand>
</feature>
<dbReference type="InterPro" id="IPR007164">
    <property type="entry name" value="GTP-dep_dephospho-CoA_kin"/>
</dbReference>
<keyword evidence="5 6" id="KW-0342">GTP-binding</keyword>
<accession>A0A128A3R0</accession>
<dbReference type="HAMAP" id="MF_00590">
    <property type="entry name" value="Dephospho_CoA_kinase_GTP_dep"/>
    <property type="match status" value="1"/>
</dbReference>
<dbReference type="AlphaFoldDB" id="A0A128A3R0"/>
<comment type="caution">
    <text evidence="6">Lacks conserved residue(s) required for the propagation of feature annotation.</text>
</comment>
<name>A0A128A3R0_9ARCH</name>
<sequence length="164" mass="17846">MRLPESLRPQLKKPLGLLMQDSSVTKSSISDKIPKGALVITVGDATTEKMLSFGLTPSLQIVDALEKRNKRDLPAGTTETVLTCTNPAAEITEESISVIRKALSMTFPVRIIVNGEEDLLVLPVAVYAPDNSVILYGQPNEGLVLVHMTEEVRNRAKSIMNSMS</sequence>
<organism evidence="7 8">
    <name type="scientific">Nitrosotalea devaniterrae</name>
    <dbReference type="NCBI Taxonomy" id="1078905"/>
    <lineage>
        <taxon>Archaea</taxon>
        <taxon>Nitrososphaerota</taxon>
        <taxon>Nitrososphaeria</taxon>
        <taxon>Nitrosotaleales</taxon>
        <taxon>Nitrosotaleaceae</taxon>
        <taxon>Nitrosotalea</taxon>
    </lineage>
</organism>
<dbReference type="EMBL" id="LN890280">
    <property type="protein sequence ID" value="CUR51981.1"/>
    <property type="molecule type" value="Genomic_DNA"/>
</dbReference>
<dbReference type="PANTHER" id="PTHR40732">
    <property type="entry name" value="UPF0218 PROTEIN TK1697"/>
    <property type="match status" value="1"/>
</dbReference>
<evidence type="ECO:0000256" key="2">
    <source>
        <dbReference type="ARBA" id="ARBA00022741"/>
    </source>
</evidence>
<gene>
    <name evidence="7" type="ORF">NDEV_1216</name>
</gene>
<keyword evidence="4 6" id="KW-0173">Coenzyme A biosynthesis</keyword>
<protein>
    <recommendedName>
        <fullName evidence="6">GTP-dependent dephospho-CoA kinase</fullName>
        <ecNumber evidence="6">2.7.1.237</ecNumber>
    </recommendedName>
    <alternativeName>
        <fullName evidence="6">Dephospho-coenzyme A kinase</fullName>
        <shortName evidence="6">DPCK</shortName>
    </alternativeName>
</protein>
<evidence type="ECO:0000313" key="8">
    <source>
        <dbReference type="Proteomes" id="UP000196239"/>
    </source>
</evidence>
<dbReference type="PANTHER" id="PTHR40732:SF1">
    <property type="entry name" value="GTP-DEPENDENT DEPHOSPHO-COA KINASE"/>
    <property type="match status" value="1"/>
</dbReference>
<reference evidence="8" key="1">
    <citation type="submission" date="2015-10" db="EMBL/GenBank/DDBJ databases">
        <authorList>
            <person name="Lehtovirta-Morley L.E."/>
            <person name="Vieille C."/>
        </authorList>
    </citation>
    <scope>NUCLEOTIDE SEQUENCE [LARGE SCALE GENOMIC DNA]</scope>
</reference>
<evidence type="ECO:0000256" key="1">
    <source>
        <dbReference type="ARBA" id="ARBA00022679"/>
    </source>
</evidence>
<dbReference type="Proteomes" id="UP000196239">
    <property type="component" value="Chromosome 1"/>
</dbReference>
<evidence type="ECO:0000256" key="6">
    <source>
        <dbReference type="HAMAP-Rule" id="MF_00590"/>
    </source>
</evidence>
<comment type="similarity">
    <text evidence="6">Belongs to the GTP-dependent DPCK family.</text>
</comment>
<evidence type="ECO:0000256" key="5">
    <source>
        <dbReference type="ARBA" id="ARBA00023134"/>
    </source>
</evidence>
<dbReference type="UniPathway" id="UPA00241"/>
<proteinExistence type="inferred from homology"/>
<keyword evidence="1 6" id="KW-0808">Transferase</keyword>
<evidence type="ECO:0000256" key="3">
    <source>
        <dbReference type="ARBA" id="ARBA00022777"/>
    </source>
</evidence>
<feature type="binding site" evidence="6">
    <location>
        <position position="117"/>
    </location>
    <ligand>
        <name>GTP</name>
        <dbReference type="ChEBI" id="CHEBI:37565"/>
    </ligand>
</feature>
<dbReference type="GO" id="GO:0015937">
    <property type="term" value="P:coenzyme A biosynthetic process"/>
    <property type="evidence" value="ECO:0007669"/>
    <property type="project" value="UniProtKB-UniRule"/>
</dbReference>
<comment type="function">
    <text evidence="6">Catalyzes the GTP-dependent phosphorylation of the 3'-hydroxyl group of dephosphocoenzyme A to form coenzyme A (CoA).</text>
</comment>
<feature type="binding site" evidence="6">
    <location>
        <position position="44"/>
    </location>
    <ligand>
        <name>GTP</name>
        <dbReference type="ChEBI" id="CHEBI:37565"/>
    </ligand>
</feature>
<comment type="catalytic activity">
    <reaction evidence="6">
        <text>3'-dephospho-CoA + GTP = GDP + CoA + H(+)</text>
        <dbReference type="Rhea" id="RHEA:61156"/>
        <dbReference type="ChEBI" id="CHEBI:15378"/>
        <dbReference type="ChEBI" id="CHEBI:37565"/>
        <dbReference type="ChEBI" id="CHEBI:57287"/>
        <dbReference type="ChEBI" id="CHEBI:57328"/>
        <dbReference type="ChEBI" id="CHEBI:58189"/>
        <dbReference type="EC" id="2.7.1.237"/>
    </reaction>
</comment>
<keyword evidence="8" id="KW-1185">Reference proteome</keyword>
<keyword evidence="2 6" id="KW-0547">Nucleotide-binding</keyword>
<keyword evidence="3 6" id="KW-0418">Kinase</keyword>
<dbReference type="GO" id="GO:0016301">
    <property type="term" value="F:kinase activity"/>
    <property type="evidence" value="ECO:0007669"/>
    <property type="project" value="UniProtKB-UniRule"/>
</dbReference>
<dbReference type="Pfam" id="PF04019">
    <property type="entry name" value="DUF359"/>
    <property type="match status" value="1"/>
</dbReference>
<dbReference type="EC" id="2.7.1.237" evidence="6"/>
<dbReference type="KEGG" id="ndv:NDEV_1216"/>
<comment type="pathway">
    <text evidence="6">Cofactor biosynthesis; coenzyme A biosynthesis.</text>
</comment>
<evidence type="ECO:0000313" key="7">
    <source>
        <dbReference type="EMBL" id="CUR51981.1"/>
    </source>
</evidence>
<evidence type="ECO:0000256" key="4">
    <source>
        <dbReference type="ARBA" id="ARBA00022993"/>
    </source>
</evidence>